<proteinExistence type="predicted"/>
<organism evidence="1">
    <name type="scientific">Arundo donax</name>
    <name type="common">Giant reed</name>
    <name type="synonym">Donax arundinaceus</name>
    <dbReference type="NCBI Taxonomy" id="35708"/>
    <lineage>
        <taxon>Eukaryota</taxon>
        <taxon>Viridiplantae</taxon>
        <taxon>Streptophyta</taxon>
        <taxon>Embryophyta</taxon>
        <taxon>Tracheophyta</taxon>
        <taxon>Spermatophyta</taxon>
        <taxon>Magnoliopsida</taxon>
        <taxon>Liliopsida</taxon>
        <taxon>Poales</taxon>
        <taxon>Poaceae</taxon>
        <taxon>PACMAD clade</taxon>
        <taxon>Arundinoideae</taxon>
        <taxon>Arundineae</taxon>
        <taxon>Arundo</taxon>
    </lineage>
</organism>
<reference evidence="1" key="2">
    <citation type="journal article" date="2015" name="Data Brief">
        <title>Shoot transcriptome of the giant reed, Arundo donax.</title>
        <authorList>
            <person name="Barrero R.A."/>
            <person name="Guerrero F.D."/>
            <person name="Moolhuijzen P."/>
            <person name="Goolsby J.A."/>
            <person name="Tidwell J."/>
            <person name="Bellgard S.E."/>
            <person name="Bellgard M.I."/>
        </authorList>
    </citation>
    <scope>NUCLEOTIDE SEQUENCE</scope>
    <source>
        <tissue evidence="1">Shoot tissue taken approximately 20 cm above the soil surface</tissue>
    </source>
</reference>
<dbReference type="AlphaFoldDB" id="A0A0A9UQ19"/>
<reference evidence="1" key="1">
    <citation type="submission" date="2014-09" db="EMBL/GenBank/DDBJ databases">
        <authorList>
            <person name="Magalhaes I.L.F."/>
            <person name="Oliveira U."/>
            <person name="Santos F.R."/>
            <person name="Vidigal T.H.D.A."/>
            <person name="Brescovit A.D."/>
            <person name="Santos A.J."/>
        </authorList>
    </citation>
    <scope>NUCLEOTIDE SEQUENCE</scope>
    <source>
        <tissue evidence="1">Shoot tissue taken approximately 20 cm above the soil surface</tissue>
    </source>
</reference>
<name>A0A0A9UQ19_ARUDO</name>
<sequence>MRVKARLSTFGIISKDGSFLQEIQFIVSICFDYQLPIRNRILGCSPLVYVMLELSFCRNLSFFLLSASVLVSKSFDVGSFGVNA</sequence>
<dbReference type="EMBL" id="GBRH01197125">
    <property type="protein sequence ID" value="JAE00771.1"/>
    <property type="molecule type" value="Transcribed_RNA"/>
</dbReference>
<protein>
    <submittedName>
        <fullName evidence="1">Uncharacterized protein</fullName>
    </submittedName>
</protein>
<evidence type="ECO:0000313" key="1">
    <source>
        <dbReference type="EMBL" id="JAE00771.1"/>
    </source>
</evidence>
<accession>A0A0A9UQ19</accession>